<dbReference type="EMBL" id="AP004590">
    <property type="protein sequence ID" value="BAD12935.1"/>
    <property type="molecule type" value="Genomic_DNA"/>
</dbReference>
<evidence type="ECO:0000313" key="3">
    <source>
        <dbReference type="EMBL" id="BAD12935.1"/>
    </source>
</evidence>
<protein>
    <submittedName>
        <fullName evidence="3">Uncharacterized protein</fullName>
    </submittedName>
</protein>
<organism evidence="3 4">
    <name type="scientific">Oryza sativa subsp. japonica</name>
    <name type="common">Rice</name>
    <dbReference type="NCBI Taxonomy" id="39947"/>
    <lineage>
        <taxon>Eukaryota</taxon>
        <taxon>Viridiplantae</taxon>
        <taxon>Streptophyta</taxon>
        <taxon>Embryophyta</taxon>
        <taxon>Tracheophyta</taxon>
        <taxon>Spermatophyta</taxon>
        <taxon>Magnoliopsida</taxon>
        <taxon>Liliopsida</taxon>
        <taxon>Poales</taxon>
        <taxon>Poaceae</taxon>
        <taxon>BOP clade</taxon>
        <taxon>Oryzoideae</taxon>
        <taxon>Oryzeae</taxon>
        <taxon>Oryzinae</taxon>
        <taxon>Oryza</taxon>
        <taxon>Oryza sativa</taxon>
    </lineage>
</organism>
<accession>Q6ZBT7</accession>
<gene>
    <name evidence="3" type="primary">P0577G06.13</name>
</gene>
<reference evidence="4" key="2">
    <citation type="journal article" date="2008" name="Nucleic Acids Res.">
        <title>The rice annotation project database (RAP-DB): 2008 update.</title>
        <authorList>
            <consortium name="The rice annotation project (RAP)"/>
        </authorList>
    </citation>
    <scope>GENOME REANNOTATION</scope>
    <source>
        <strain evidence="4">cv. Nipponbare</strain>
    </source>
</reference>
<feature type="signal peptide" evidence="2">
    <location>
        <begin position="1"/>
        <end position="32"/>
    </location>
</feature>
<evidence type="ECO:0000256" key="1">
    <source>
        <dbReference type="SAM" id="MobiDB-lite"/>
    </source>
</evidence>
<name>Q6ZBT7_ORYSJ</name>
<evidence type="ECO:0000313" key="4">
    <source>
        <dbReference type="Proteomes" id="UP000000763"/>
    </source>
</evidence>
<sequence length="109" mass="12197">MAQAPDLRPCMTTDLLALPVVLPVGLSSFVLCEDGASGASDETVAPCCSPLPFERRHPWSRRWQWRRRRPSCSHVIVVAAALLVAGRLAQTEEKNEREEEGRGDWIEKE</sequence>
<feature type="region of interest" description="Disordered" evidence="1">
    <location>
        <begin position="90"/>
        <end position="109"/>
    </location>
</feature>
<dbReference type="AlphaFoldDB" id="Q6ZBT7"/>
<feature type="chain" id="PRO_5004283808" evidence="2">
    <location>
        <begin position="33"/>
        <end position="109"/>
    </location>
</feature>
<keyword evidence="2" id="KW-0732">Signal</keyword>
<dbReference type="Proteomes" id="UP000000763">
    <property type="component" value="Chromosome 8"/>
</dbReference>
<proteinExistence type="predicted"/>
<reference evidence="4" key="1">
    <citation type="journal article" date="2005" name="Nature">
        <title>The map-based sequence of the rice genome.</title>
        <authorList>
            <consortium name="International rice genome sequencing project (IRGSP)"/>
            <person name="Matsumoto T."/>
            <person name="Wu J."/>
            <person name="Kanamori H."/>
            <person name="Katayose Y."/>
            <person name="Fujisawa M."/>
            <person name="Namiki N."/>
            <person name="Mizuno H."/>
            <person name="Yamamoto K."/>
            <person name="Antonio B.A."/>
            <person name="Baba T."/>
            <person name="Sakata K."/>
            <person name="Nagamura Y."/>
            <person name="Aoki H."/>
            <person name="Arikawa K."/>
            <person name="Arita K."/>
            <person name="Bito T."/>
            <person name="Chiden Y."/>
            <person name="Fujitsuka N."/>
            <person name="Fukunaka R."/>
            <person name="Hamada M."/>
            <person name="Harada C."/>
            <person name="Hayashi A."/>
            <person name="Hijishita S."/>
            <person name="Honda M."/>
            <person name="Hosokawa S."/>
            <person name="Ichikawa Y."/>
            <person name="Idonuma A."/>
            <person name="Iijima M."/>
            <person name="Ikeda M."/>
            <person name="Ikeno M."/>
            <person name="Ito K."/>
            <person name="Ito S."/>
            <person name="Ito T."/>
            <person name="Ito Y."/>
            <person name="Ito Y."/>
            <person name="Iwabuchi A."/>
            <person name="Kamiya K."/>
            <person name="Karasawa W."/>
            <person name="Kurita K."/>
            <person name="Katagiri S."/>
            <person name="Kikuta A."/>
            <person name="Kobayashi H."/>
            <person name="Kobayashi N."/>
            <person name="Machita K."/>
            <person name="Maehara T."/>
            <person name="Masukawa M."/>
            <person name="Mizubayashi T."/>
            <person name="Mukai Y."/>
            <person name="Nagasaki H."/>
            <person name="Nagata Y."/>
            <person name="Naito S."/>
            <person name="Nakashima M."/>
            <person name="Nakama Y."/>
            <person name="Nakamichi Y."/>
            <person name="Nakamura M."/>
            <person name="Meguro A."/>
            <person name="Negishi M."/>
            <person name="Ohta I."/>
            <person name="Ohta T."/>
            <person name="Okamoto M."/>
            <person name="Ono N."/>
            <person name="Saji S."/>
            <person name="Sakaguchi M."/>
            <person name="Sakai K."/>
            <person name="Shibata M."/>
            <person name="Shimokawa T."/>
            <person name="Song J."/>
            <person name="Takazaki Y."/>
            <person name="Terasawa K."/>
            <person name="Tsugane M."/>
            <person name="Tsuji K."/>
            <person name="Ueda S."/>
            <person name="Waki K."/>
            <person name="Yamagata H."/>
            <person name="Yamamoto M."/>
            <person name="Yamamoto S."/>
            <person name="Yamane H."/>
            <person name="Yoshiki S."/>
            <person name="Yoshihara R."/>
            <person name="Yukawa K."/>
            <person name="Zhong H."/>
            <person name="Yano M."/>
            <person name="Yuan Q."/>
            <person name="Ouyang S."/>
            <person name="Liu J."/>
            <person name="Jones K.M."/>
            <person name="Gansberger K."/>
            <person name="Moffat K."/>
            <person name="Hill J."/>
            <person name="Bera J."/>
            <person name="Fadrosh D."/>
            <person name="Jin S."/>
            <person name="Johri S."/>
            <person name="Kim M."/>
            <person name="Overton L."/>
            <person name="Reardon M."/>
            <person name="Tsitrin T."/>
            <person name="Vuong H."/>
            <person name="Weaver B."/>
            <person name="Ciecko A."/>
            <person name="Tallon L."/>
            <person name="Jackson J."/>
            <person name="Pai G."/>
            <person name="Aken S.V."/>
            <person name="Utterback T."/>
            <person name="Reidmuller S."/>
            <person name="Feldblyum T."/>
            <person name="Hsiao J."/>
            <person name="Zismann V."/>
            <person name="Iobst S."/>
            <person name="de Vazeille A.R."/>
            <person name="Buell C.R."/>
            <person name="Ying K."/>
            <person name="Li Y."/>
            <person name="Lu T."/>
            <person name="Huang Y."/>
            <person name="Zhao Q."/>
            <person name="Feng Q."/>
            <person name="Zhang L."/>
            <person name="Zhu J."/>
            <person name="Weng Q."/>
            <person name="Mu J."/>
            <person name="Lu Y."/>
            <person name="Fan D."/>
            <person name="Liu Y."/>
            <person name="Guan J."/>
            <person name="Zhang Y."/>
            <person name="Yu S."/>
            <person name="Liu X."/>
            <person name="Zhang Y."/>
            <person name="Hong G."/>
            <person name="Han B."/>
            <person name="Choisne N."/>
            <person name="Demange N."/>
            <person name="Orjeda G."/>
            <person name="Samain S."/>
            <person name="Cattolico L."/>
            <person name="Pelletier E."/>
            <person name="Couloux A."/>
            <person name="Segurens B."/>
            <person name="Wincker P."/>
            <person name="D'Hont A."/>
            <person name="Scarpelli C."/>
            <person name="Weissenbach J."/>
            <person name="Salanoubat M."/>
            <person name="Quetier F."/>
            <person name="Yu Y."/>
            <person name="Kim H.R."/>
            <person name="Rambo T."/>
            <person name="Currie J."/>
            <person name="Collura K."/>
            <person name="Luo M."/>
            <person name="Yang T."/>
            <person name="Ammiraju J.S.S."/>
            <person name="Engler F."/>
            <person name="Soderlund C."/>
            <person name="Wing R.A."/>
            <person name="Palmer L.E."/>
            <person name="de la Bastide M."/>
            <person name="Spiegel L."/>
            <person name="Nascimento L."/>
            <person name="Zutavern T."/>
            <person name="O'Shaughnessy A."/>
            <person name="Dike S."/>
            <person name="Dedhia N."/>
            <person name="Preston R."/>
            <person name="Balija V."/>
            <person name="McCombie W.R."/>
            <person name="Chow T."/>
            <person name="Chen H."/>
            <person name="Chung M."/>
            <person name="Chen C."/>
            <person name="Shaw J."/>
            <person name="Wu H."/>
            <person name="Hsiao K."/>
            <person name="Chao Y."/>
            <person name="Chu M."/>
            <person name="Cheng C."/>
            <person name="Hour A."/>
            <person name="Lee P."/>
            <person name="Lin S."/>
            <person name="Lin Y."/>
            <person name="Liou J."/>
            <person name="Liu S."/>
            <person name="Hsing Y."/>
            <person name="Raghuvanshi S."/>
            <person name="Mohanty A."/>
            <person name="Bharti A.K."/>
            <person name="Gaur A."/>
            <person name="Gupta V."/>
            <person name="Kumar D."/>
            <person name="Ravi V."/>
            <person name="Vij S."/>
            <person name="Kapur A."/>
            <person name="Khurana P."/>
            <person name="Khurana P."/>
            <person name="Khurana J.P."/>
            <person name="Tyagi A.K."/>
            <person name="Gaikwad K."/>
            <person name="Singh A."/>
            <person name="Dalal V."/>
            <person name="Srivastava S."/>
            <person name="Dixit A."/>
            <person name="Pal A.K."/>
            <person name="Ghazi I.A."/>
            <person name="Yadav M."/>
            <person name="Pandit A."/>
            <person name="Bhargava A."/>
            <person name="Sureshbabu K."/>
            <person name="Batra K."/>
            <person name="Sharma T.R."/>
            <person name="Mohapatra T."/>
            <person name="Singh N.K."/>
            <person name="Messing J."/>
            <person name="Nelson A.B."/>
            <person name="Fuks G."/>
            <person name="Kavchok S."/>
            <person name="Keizer G."/>
            <person name="Linton E."/>
            <person name="Llaca V."/>
            <person name="Song R."/>
            <person name="Tanyolac B."/>
            <person name="Young S."/>
            <person name="Ho-Il K."/>
            <person name="Hahn J.H."/>
            <person name="Sangsakoo G."/>
            <person name="Vanavichit A."/>
            <person name="de Mattos Luiz.A.T."/>
            <person name="Zimmer P.D."/>
            <person name="Malone G."/>
            <person name="Dellagostin O."/>
            <person name="de Oliveira A.C."/>
            <person name="Bevan M."/>
            <person name="Bancroft I."/>
            <person name="Minx P."/>
            <person name="Cordum H."/>
            <person name="Wilson R."/>
            <person name="Cheng Z."/>
            <person name="Jin W."/>
            <person name="Jiang J."/>
            <person name="Leong S.A."/>
            <person name="Iwama H."/>
            <person name="Gojobori T."/>
            <person name="Itoh T."/>
            <person name="Niimura Y."/>
            <person name="Fujii Y."/>
            <person name="Habara T."/>
            <person name="Sakai H."/>
            <person name="Sato Y."/>
            <person name="Wilson G."/>
            <person name="Kumar K."/>
            <person name="McCouch S."/>
            <person name="Juretic N."/>
            <person name="Hoen D."/>
            <person name="Wright S."/>
            <person name="Bruskiewich R."/>
            <person name="Bureau T."/>
            <person name="Miyao A."/>
            <person name="Hirochika H."/>
            <person name="Nishikawa T."/>
            <person name="Kadowaki K."/>
            <person name="Sugiura M."/>
            <person name="Burr B."/>
            <person name="Sasaki T."/>
        </authorList>
    </citation>
    <scope>NUCLEOTIDE SEQUENCE [LARGE SCALE GENOMIC DNA]</scope>
    <source>
        <strain evidence="4">cv. Nipponbare</strain>
    </source>
</reference>
<evidence type="ECO:0000256" key="2">
    <source>
        <dbReference type="SAM" id="SignalP"/>
    </source>
</evidence>